<sequence>MTETSSRGRPAKPESELREVLFAAMLAILDEKGAGALSVDEIARKSKVAKKTIYKYFANKETLVEAMIVAWTSTEVLPALALPASKEEVIAQLRLFFVALAARVLSRESVAIYRFLQHDSEPKQPLIALYRKHGIENATRMLDEWFHAVRETGLLSAAWPENGGYYLQSMIVTPLLRDISLGMSASGAEAHISAVVARVLKDFTPLLLSR</sequence>
<organism evidence="6 7">
    <name type="scientific">Pantoea latae</name>
    <dbReference type="NCBI Taxonomy" id="1964541"/>
    <lineage>
        <taxon>Bacteria</taxon>
        <taxon>Pseudomonadati</taxon>
        <taxon>Pseudomonadota</taxon>
        <taxon>Gammaproteobacteria</taxon>
        <taxon>Enterobacterales</taxon>
        <taxon>Erwiniaceae</taxon>
        <taxon>Pantoea</taxon>
    </lineage>
</organism>
<dbReference type="EMBL" id="MWUE01000003">
    <property type="protein sequence ID" value="OQP36259.1"/>
    <property type="molecule type" value="Genomic_DNA"/>
</dbReference>
<keyword evidence="2 4" id="KW-0238">DNA-binding</keyword>
<reference evidence="6 7" key="1">
    <citation type="submission" date="2017-02" db="EMBL/GenBank/DDBJ databases">
        <title>Whole genome shotgun sequence of Pantoea agglomerans strain AS1 isolated from a cycad, Zamia floridana in Central Florida, USA.</title>
        <authorList>
            <person name="Lata P."/>
            <person name="Govindarajan S."/>
            <person name="Qi F."/>
            <person name="Li J.-L."/>
            <person name="Maurya S.K."/>
            <person name="Sahoo M.K."/>
        </authorList>
    </citation>
    <scope>NUCLEOTIDE SEQUENCE [LARGE SCALE GENOMIC DNA]</scope>
    <source>
        <strain evidence="6 7">AS1</strain>
    </source>
</reference>
<accession>A0A1V9DQW8</accession>
<evidence type="ECO:0000256" key="4">
    <source>
        <dbReference type="PROSITE-ProRule" id="PRU00335"/>
    </source>
</evidence>
<evidence type="ECO:0000256" key="2">
    <source>
        <dbReference type="ARBA" id="ARBA00023125"/>
    </source>
</evidence>
<evidence type="ECO:0000313" key="6">
    <source>
        <dbReference type="EMBL" id="OQP36259.1"/>
    </source>
</evidence>
<dbReference type="AlphaFoldDB" id="A0A1V9DQW8"/>
<dbReference type="PRINTS" id="PR00455">
    <property type="entry name" value="HTHTETR"/>
</dbReference>
<dbReference type="RefSeq" id="WP_081135256.1">
    <property type="nucleotide sequence ID" value="NZ_MWUE01000003.1"/>
</dbReference>
<dbReference type="InterPro" id="IPR039536">
    <property type="entry name" value="TetR_C_Proteobacteria"/>
</dbReference>
<proteinExistence type="predicted"/>
<dbReference type="PROSITE" id="PS50977">
    <property type="entry name" value="HTH_TETR_2"/>
    <property type="match status" value="1"/>
</dbReference>
<dbReference type="GO" id="GO:0003700">
    <property type="term" value="F:DNA-binding transcription factor activity"/>
    <property type="evidence" value="ECO:0007669"/>
    <property type="project" value="TreeGrafter"/>
</dbReference>
<evidence type="ECO:0000313" key="7">
    <source>
        <dbReference type="Proteomes" id="UP000192769"/>
    </source>
</evidence>
<dbReference type="SUPFAM" id="SSF46689">
    <property type="entry name" value="Homeodomain-like"/>
    <property type="match status" value="1"/>
</dbReference>
<keyword evidence="7" id="KW-1185">Reference proteome</keyword>
<evidence type="ECO:0000256" key="3">
    <source>
        <dbReference type="ARBA" id="ARBA00023163"/>
    </source>
</evidence>
<dbReference type="PANTHER" id="PTHR30055:SF234">
    <property type="entry name" value="HTH-TYPE TRANSCRIPTIONAL REGULATOR BETI"/>
    <property type="match status" value="1"/>
</dbReference>
<dbReference type="Gene3D" id="1.10.357.10">
    <property type="entry name" value="Tetracycline Repressor, domain 2"/>
    <property type="match status" value="1"/>
</dbReference>
<dbReference type="Proteomes" id="UP000192769">
    <property type="component" value="Unassembled WGS sequence"/>
</dbReference>
<dbReference type="Pfam" id="PF00440">
    <property type="entry name" value="TetR_N"/>
    <property type="match status" value="1"/>
</dbReference>
<keyword evidence="3" id="KW-0804">Transcription</keyword>
<gene>
    <name evidence="6" type="ORF">B2J69_01400</name>
</gene>
<dbReference type="PANTHER" id="PTHR30055">
    <property type="entry name" value="HTH-TYPE TRANSCRIPTIONAL REGULATOR RUTR"/>
    <property type="match status" value="1"/>
</dbReference>
<name>A0A1V9DQW8_9GAMM</name>
<dbReference type="InterPro" id="IPR009057">
    <property type="entry name" value="Homeodomain-like_sf"/>
</dbReference>
<feature type="domain" description="HTH tetR-type" evidence="5">
    <location>
        <begin position="15"/>
        <end position="75"/>
    </location>
</feature>
<dbReference type="GO" id="GO:0000976">
    <property type="term" value="F:transcription cis-regulatory region binding"/>
    <property type="evidence" value="ECO:0007669"/>
    <property type="project" value="TreeGrafter"/>
</dbReference>
<feature type="DNA-binding region" description="H-T-H motif" evidence="4">
    <location>
        <begin position="38"/>
        <end position="57"/>
    </location>
</feature>
<keyword evidence="1" id="KW-0805">Transcription regulation</keyword>
<evidence type="ECO:0000259" key="5">
    <source>
        <dbReference type="PROSITE" id="PS50977"/>
    </source>
</evidence>
<dbReference type="Pfam" id="PF14246">
    <property type="entry name" value="TetR_C_7"/>
    <property type="match status" value="1"/>
</dbReference>
<comment type="caution">
    <text evidence="6">The sequence shown here is derived from an EMBL/GenBank/DDBJ whole genome shotgun (WGS) entry which is preliminary data.</text>
</comment>
<dbReference type="InterPro" id="IPR050109">
    <property type="entry name" value="HTH-type_TetR-like_transc_reg"/>
</dbReference>
<dbReference type="OrthoDB" id="7584337at2"/>
<evidence type="ECO:0000256" key="1">
    <source>
        <dbReference type="ARBA" id="ARBA00023015"/>
    </source>
</evidence>
<protein>
    <recommendedName>
        <fullName evidence="5">HTH tetR-type domain-containing protein</fullName>
    </recommendedName>
</protein>
<dbReference type="InterPro" id="IPR001647">
    <property type="entry name" value="HTH_TetR"/>
</dbReference>